<dbReference type="InterPro" id="IPR036852">
    <property type="entry name" value="Peptidase_S8/S53_dom_sf"/>
</dbReference>
<name>A0A8H9JVR7_LISMN</name>
<protein>
    <submittedName>
        <fullName evidence="3">S8 family serine peptidase</fullName>
    </submittedName>
</protein>
<reference evidence="3" key="1">
    <citation type="journal article" date="2018" name="Genome Biol.">
        <title>SKESA: strategic k-mer extension for scrupulous assemblies.</title>
        <authorList>
            <person name="Souvorov A."/>
            <person name="Agarwala R."/>
            <person name="Lipman D.J."/>
        </authorList>
    </citation>
    <scope>NUCLEOTIDE SEQUENCE</scope>
    <source>
        <strain evidence="3">SFBRL218_S4</strain>
    </source>
</reference>
<comment type="caution">
    <text evidence="3">The sequence shown here is derived from an EMBL/GenBank/DDBJ whole genome shotgun (WGS) entry which is preliminary data.</text>
</comment>
<evidence type="ECO:0000259" key="2">
    <source>
        <dbReference type="Pfam" id="PF00082"/>
    </source>
</evidence>
<dbReference type="GO" id="GO:0006508">
    <property type="term" value="P:proteolysis"/>
    <property type="evidence" value="ECO:0007669"/>
    <property type="project" value="InterPro"/>
</dbReference>
<comment type="similarity">
    <text evidence="1">Belongs to the peptidase S8 family.</text>
</comment>
<dbReference type="PROSITE" id="PS51892">
    <property type="entry name" value="SUBTILASE"/>
    <property type="match status" value="1"/>
</dbReference>
<dbReference type="SUPFAM" id="SSF52743">
    <property type="entry name" value="Subtilisin-like"/>
    <property type="match status" value="1"/>
</dbReference>
<evidence type="ECO:0000313" key="3">
    <source>
        <dbReference type="EMBL" id="HAO5923648.1"/>
    </source>
</evidence>
<gene>
    <name evidence="3" type="ORF">IP987_002868</name>
</gene>
<dbReference type="Pfam" id="PF00082">
    <property type="entry name" value="Peptidase_S8"/>
    <property type="match status" value="1"/>
</dbReference>
<organism evidence="3">
    <name type="scientific">Listeria monocytogenes</name>
    <dbReference type="NCBI Taxonomy" id="1639"/>
    <lineage>
        <taxon>Bacteria</taxon>
        <taxon>Bacillati</taxon>
        <taxon>Bacillota</taxon>
        <taxon>Bacilli</taxon>
        <taxon>Bacillales</taxon>
        <taxon>Listeriaceae</taxon>
        <taxon>Listeria</taxon>
    </lineage>
</organism>
<accession>A0A8H9JVR7</accession>
<evidence type="ECO:0000256" key="1">
    <source>
        <dbReference type="PROSITE-ProRule" id="PRU01240"/>
    </source>
</evidence>
<dbReference type="Proteomes" id="UP000853596">
    <property type="component" value="Unassembled WGS sequence"/>
</dbReference>
<dbReference type="Gene3D" id="3.40.50.200">
    <property type="entry name" value="Peptidase S8/S53 domain"/>
    <property type="match status" value="1"/>
</dbReference>
<proteinExistence type="inferred from homology"/>
<dbReference type="GO" id="GO:0004252">
    <property type="term" value="F:serine-type endopeptidase activity"/>
    <property type="evidence" value="ECO:0007669"/>
    <property type="project" value="InterPro"/>
</dbReference>
<feature type="domain" description="Peptidase S8/S53" evidence="2">
    <location>
        <begin position="5"/>
        <end position="118"/>
    </location>
</feature>
<sequence>VSTLNKKLEEAVKIDPDIIHLSLGVNINNPELKQYIHTLISENIIIVASAGNRFGLSAQYPARYKNVISVGSVNNQNEISTFSARKNVDFYALGEYEDFSGTSFSAPTITTKIIELLYADESYLTADIFPDLQKMSTRNDDILIIKK</sequence>
<feature type="non-terminal residue" evidence="3">
    <location>
        <position position="1"/>
    </location>
</feature>
<dbReference type="InterPro" id="IPR000209">
    <property type="entry name" value="Peptidase_S8/S53_dom"/>
</dbReference>
<reference evidence="3" key="2">
    <citation type="submission" date="2020-10" db="EMBL/GenBank/DDBJ databases">
        <authorList>
            <consortium name="NCBI Pathogen Detection Project"/>
        </authorList>
    </citation>
    <scope>NUCLEOTIDE SEQUENCE</scope>
    <source>
        <strain evidence="3">SFBRL218_S4</strain>
    </source>
</reference>
<dbReference type="EMBL" id="DABXZF010000067">
    <property type="protein sequence ID" value="HAO5923648.1"/>
    <property type="molecule type" value="Genomic_DNA"/>
</dbReference>
<dbReference type="AlphaFoldDB" id="A0A8H9JVR7"/>
<comment type="caution">
    <text evidence="1">Lacks conserved residue(s) required for the propagation of feature annotation.</text>
</comment>